<sequence>MAHVSSEIQGDSSKDEATGSASSITSPLCDHTLTGALHLRSVSTESAFQTFSARSLIRRPCHTFFVSGPDEDNDFRSMTFPRKLWKIVESDQFQSICWDGNGTCIVINEELFKKEVLERKAPFRVFETASMKSLVRRLNLYVFSKVQQTFQTFACLVDILAAEKEISVLSKVMTTWMHLEIIMLSKIRQTEKVENHIISLICRDINLKATHKQDKEIQSHDNELEVTECRGSVRREEVYV</sequence>
<dbReference type="FunFam" id="1.10.10.10:FF:000349">
    <property type="entry name" value="Heat shock transcription factor, Y-linked"/>
    <property type="match status" value="1"/>
</dbReference>
<feature type="compositionally biased region" description="Polar residues" evidence="7">
    <location>
        <begin position="1"/>
        <end position="11"/>
    </location>
</feature>
<dbReference type="SUPFAM" id="SSF46785">
    <property type="entry name" value="Winged helix' DNA-binding domain"/>
    <property type="match status" value="1"/>
</dbReference>
<keyword evidence="9" id="KW-0346">Stress response</keyword>
<keyword evidence="5" id="KW-0804">Transcription</keyword>
<gene>
    <name evidence="9" type="ORF">PAL_GLEAN10000507</name>
</gene>
<dbReference type="Pfam" id="PF00447">
    <property type="entry name" value="HSF_DNA-bind"/>
    <property type="match status" value="1"/>
</dbReference>
<evidence type="ECO:0000256" key="2">
    <source>
        <dbReference type="ARBA" id="ARBA00006403"/>
    </source>
</evidence>
<evidence type="ECO:0000313" key="9">
    <source>
        <dbReference type="EMBL" id="ELK09117.1"/>
    </source>
</evidence>
<dbReference type="Gene3D" id="1.10.10.10">
    <property type="entry name" value="Winged helix-like DNA-binding domain superfamily/Winged helix DNA-binding domain"/>
    <property type="match status" value="1"/>
</dbReference>
<evidence type="ECO:0000256" key="5">
    <source>
        <dbReference type="ARBA" id="ARBA00023163"/>
    </source>
</evidence>
<comment type="subcellular location">
    <subcellularLocation>
        <location evidence="1">Nucleus</location>
    </subcellularLocation>
</comment>
<evidence type="ECO:0000256" key="6">
    <source>
        <dbReference type="ARBA" id="ARBA00023242"/>
    </source>
</evidence>
<dbReference type="PANTHER" id="PTHR10015">
    <property type="entry name" value="HEAT SHOCK TRANSCRIPTION FACTOR"/>
    <property type="match status" value="1"/>
</dbReference>
<name>L5KCP7_PTEAL</name>
<evidence type="ECO:0000256" key="7">
    <source>
        <dbReference type="SAM" id="MobiDB-lite"/>
    </source>
</evidence>
<dbReference type="GO" id="GO:0003700">
    <property type="term" value="F:DNA-binding transcription factor activity"/>
    <property type="evidence" value="ECO:0007669"/>
    <property type="project" value="InterPro"/>
</dbReference>
<comment type="similarity">
    <text evidence="2">Belongs to the HSF family.</text>
</comment>
<dbReference type="GO" id="GO:0043565">
    <property type="term" value="F:sequence-specific DNA binding"/>
    <property type="evidence" value="ECO:0007669"/>
    <property type="project" value="InterPro"/>
</dbReference>
<organism evidence="9 10">
    <name type="scientific">Pteropus alecto</name>
    <name type="common">Black flying fox</name>
    <dbReference type="NCBI Taxonomy" id="9402"/>
    <lineage>
        <taxon>Eukaryota</taxon>
        <taxon>Metazoa</taxon>
        <taxon>Chordata</taxon>
        <taxon>Craniata</taxon>
        <taxon>Vertebrata</taxon>
        <taxon>Euteleostomi</taxon>
        <taxon>Mammalia</taxon>
        <taxon>Eutheria</taxon>
        <taxon>Laurasiatheria</taxon>
        <taxon>Chiroptera</taxon>
        <taxon>Yinpterochiroptera</taxon>
        <taxon>Pteropodoidea</taxon>
        <taxon>Pteropodidae</taxon>
        <taxon>Pteropodinae</taxon>
        <taxon>Pteropus</taxon>
    </lineage>
</organism>
<proteinExistence type="inferred from homology"/>
<reference evidence="10" key="1">
    <citation type="journal article" date="2013" name="Science">
        <title>Comparative analysis of bat genomes provides insight into the evolution of flight and immunity.</title>
        <authorList>
            <person name="Zhang G."/>
            <person name="Cowled C."/>
            <person name="Shi Z."/>
            <person name="Huang Z."/>
            <person name="Bishop-Lilly K.A."/>
            <person name="Fang X."/>
            <person name="Wynne J.W."/>
            <person name="Xiong Z."/>
            <person name="Baker M.L."/>
            <person name="Zhao W."/>
            <person name="Tachedjian M."/>
            <person name="Zhu Y."/>
            <person name="Zhou P."/>
            <person name="Jiang X."/>
            <person name="Ng J."/>
            <person name="Yang L."/>
            <person name="Wu L."/>
            <person name="Xiao J."/>
            <person name="Feng Y."/>
            <person name="Chen Y."/>
            <person name="Sun X."/>
            <person name="Zhang Y."/>
            <person name="Marsh G.A."/>
            <person name="Crameri G."/>
            <person name="Broder C.C."/>
            <person name="Frey K.G."/>
            <person name="Wang L.F."/>
            <person name="Wang J."/>
        </authorList>
    </citation>
    <scope>NUCLEOTIDE SEQUENCE [LARGE SCALE GENOMIC DNA]</scope>
</reference>
<evidence type="ECO:0000259" key="8">
    <source>
        <dbReference type="Pfam" id="PF00447"/>
    </source>
</evidence>
<evidence type="ECO:0000256" key="4">
    <source>
        <dbReference type="ARBA" id="ARBA00023125"/>
    </source>
</evidence>
<keyword evidence="6" id="KW-0539">Nucleus</keyword>
<feature type="domain" description="HSF-type DNA-binding" evidence="8">
    <location>
        <begin position="80"/>
        <end position="151"/>
    </location>
</feature>
<dbReference type="PANTHER" id="PTHR10015:SF336">
    <property type="entry name" value="HEAT SHOCK TRANSCRIPTION FACTOR, Y-LINKED"/>
    <property type="match status" value="1"/>
</dbReference>
<dbReference type="InParanoid" id="L5KCP7"/>
<dbReference type="GO" id="GO:0005634">
    <property type="term" value="C:nucleus"/>
    <property type="evidence" value="ECO:0007669"/>
    <property type="project" value="UniProtKB-SubCell"/>
</dbReference>
<protein>
    <submittedName>
        <fullName evidence="9">Heat shock transcription factor, Y-linked</fullName>
    </submittedName>
</protein>
<accession>L5KCP7</accession>
<dbReference type="InterPro" id="IPR036390">
    <property type="entry name" value="WH_DNA-bd_sf"/>
</dbReference>
<evidence type="ECO:0000256" key="3">
    <source>
        <dbReference type="ARBA" id="ARBA00023015"/>
    </source>
</evidence>
<keyword evidence="10" id="KW-1185">Reference proteome</keyword>
<dbReference type="InterPro" id="IPR036388">
    <property type="entry name" value="WH-like_DNA-bd_sf"/>
</dbReference>
<dbReference type="eggNOG" id="KOG0627">
    <property type="taxonomic scope" value="Eukaryota"/>
</dbReference>
<dbReference type="Proteomes" id="UP000010552">
    <property type="component" value="Unassembled WGS sequence"/>
</dbReference>
<feature type="region of interest" description="Disordered" evidence="7">
    <location>
        <begin position="1"/>
        <end position="24"/>
    </location>
</feature>
<dbReference type="EMBL" id="KB030842">
    <property type="protein sequence ID" value="ELK09117.1"/>
    <property type="molecule type" value="Genomic_DNA"/>
</dbReference>
<dbReference type="InterPro" id="IPR000232">
    <property type="entry name" value="HSF_DNA-bd"/>
</dbReference>
<evidence type="ECO:0000256" key="1">
    <source>
        <dbReference type="ARBA" id="ARBA00004123"/>
    </source>
</evidence>
<keyword evidence="3" id="KW-0805">Transcription regulation</keyword>
<keyword evidence="4" id="KW-0238">DNA-binding</keyword>
<evidence type="ECO:0000313" key="10">
    <source>
        <dbReference type="Proteomes" id="UP000010552"/>
    </source>
</evidence>
<dbReference type="AlphaFoldDB" id="L5KCP7"/>